<feature type="compositionally biased region" description="Polar residues" evidence="1">
    <location>
        <begin position="329"/>
        <end position="341"/>
    </location>
</feature>
<gene>
    <name evidence="2" type="ORF">LY89DRAFT_786152</name>
</gene>
<keyword evidence="3" id="KW-1185">Reference proteome</keyword>
<protein>
    <recommendedName>
        <fullName evidence="4">Fungal N-terminal domain-containing protein</fullName>
    </recommendedName>
</protein>
<evidence type="ECO:0000256" key="1">
    <source>
        <dbReference type="SAM" id="MobiDB-lite"/>
    </source>
</evidence>
<evidence type="ECO:0000313" key="3">
    <source>
        <dbReference type="Proteomes" id="UP000070700"/>
    </source>
</evidence>
<feature type="compositionally biased region" description="Low complexity" evidence="1">
    <location>
        <begin position="222"/>
        <end position="234"/>
    </location>
</feature>
<dbReference type="InParanoid" id="A0A194WWF2"/>
<organism evidence="2 3">
    <name type="scientific">Mollisia scopiformis</name>
    <name type="common">Conifer needle endophyte fungus</name>
    <name type="synonym">Phialocephala scopiformis</name>
    <dbReference type="NCBI Taxonomy" id="149040"/>
    <lineage>
        <taxon>Eukaryota</taxon>
        <taxon>Fungi</taxon>
        <taxon>Dikarya</taxon>
        <taxon>Ascomycota</taxon>
        <taxon>Pezizomycotina</taxon>
        <taxon>Leotiomycetes</taxon>
        <taxon>Helotiales</taxon>
        <taxon>Mollisiaceae</taxon>
        <taxon>Mollisia</taxon>
    </lineage>
</organism>
<evidence type="ECO:0008006" key="4">
    <source>
        <dbReference type="Google" id="ProtNLM"/>
    </source>
</evidence>
<feature type="compositionally biased region" description="Polar residues" evidence="1">
    <location>
        <begin position="492"/>
        <end position="501"/>
    </location>
</feature>
<feature type="compositionally biased region" description="Basic and acidic residues" evidence="1">
    <location>
        <begin position="400"/>
        <end position="432"/>
    </location>
</feature>
<feature type="compositionally biased region" description="Acidic residues" evidence="1">
    <location>
        <begin position="287"/>
        <end position="298"/>
    </location>
</feature>
<dbReference type="Proteomes" id="UP000070700">
    <property type="component" value="Unassembled WGS sequence"/>
</dbReference>
<evidence type="ECO:0000313" key="2">
    <source>
        <dbReference type="EMBL" id="KUJ12004.1"/>
    </source>
</evidence>
<feature type="region of interest" description="Disordered" evidence="1">
    <location>
        <begin position="448"/>
        <end position="503"/>
    </location>
</feature>
<name>A0A194WWF2_MOLSC</name>
<sequence>MSFGYAIGDFATLAGIALDIVQNTRKACGAHDNLTREVNKDSRRDELATLAQDCRHVLRVLSQILEKYNALSDEKRSVTKLWQRVRFGNGEMQDLGKIRSELATYTQAITLFLNMLTVGSQGKVEKFMDTQGKDTMELKRSLNWITAKMQASESHEEKSILTSYSEDDKLVWKAFRRELVQEGFSSRSLGRHKDIIKQYILELGTRGLLDETLYPESQTTVESESAELSAEEPSTVSFEHTDFDALDPSSDDTSEATASAIEDNDSDAEVSQQEVKLTTQENSNQDDVLDTEEQEYDSDSSSQSTSSYDGPNIHLNDIQTDVGIVQDDLPSNSLTSQTIQPTEKEAVEGSGNNYSASVEDIKDEDLIQGAHPNCSTEYIHSHTPSPPDRLIHKRPSPEGPDARTSHIPKDRRGESPNRHEEQPELKYDPISDRLPLEDASNFRSEFQGLPKNLNFSHPEMKSVTRRFKNPSKTKNKRTNKNFAKISDKDPSVRSSDPNNSVPKPLAEQVASLVHEFSSLASKHASEQSLETVPRWTEIDAGSWLDPKELPFFEWPLNTSRQLERLLMSQVKQMIDNHLLWLDERLYKITVEDCTIYSFGAELAQEAMKQMMDNRKDMKAIAYTIGSHQSSLIDQEEKSAKIRINRRILDAASYERKADGMYSFALSQPPVSGMIMLEIMNGGLVEKLTQQERERNARARSLFRLYHAFAKKLLVYARYNCDRQLFIFEEVRSLARANLFGKAPGQLLLKFKREKGVWIGDQYFSNDKE</sequence>
<feature type="compositionally biased region" description="Polar residues" evidence="1">
    <location>
        <begin position="269"/>
        <end position="286"/>
    </location>
</feature>
<proteinExistence type="predicted"/>
<dbReference type="AlphaFoldDB" id="A0A194WWF2"/>
<dbReference type="STRING" id="149040.A0A194WWF2"/>
<feature type="compositionally biased region" description="Basic residues" evidence="1">
    <location>
        <begin position="463"/>
        <end position="479"/>
    </location>
</feature>
<reference evidence="2 3" key="1">
    <citation type="submission" date="2015-10" db="EMBL/GenBank/DDBJ databases">
        <title>Full genome of DAOMC 229536 Phialocephala scopiformis, a fungal endophyte of spruce producing the potent anti-insectan compound rugulosin.</title>
        <authorList>
            <consortium name="DOE Joint Genome Institute"/>
            <person name="Walker A.K."/>
            <person name="Frasz S.L."/>
            <person name="Seifert K.A."/>
            <person name="Miller J.D."/>
            <person name="Mondo S.J."/>
            <person name="Labutti K."/>
            <person name="Lipzen A."/>
            <person name="Dockter R."/>
            <person name="Kennedy M."/>
            <person name="Grigoriev I.V."/>
            <person name="Spatafora J.W."/>
        </authorList>
    </citation>
    <scope>NUCLEOTIDE SEQUENCE [LARGE SCALE GENOMIC DNA]</scope>
    <source>
        <strain evidence="2 3">CBS 120377</strain>
    </source>
</reference>
<dbReference type="RefSeq" id="XP_018066359.1">
    <property type="nucleotide sequence ID" value="XM_018222955.1"/>
</dbReference>
<dbReference type="KEGG" id="psco:LY89DRAFT_786152"/>
<dbReference type="OrthoDB" id="7464126at2759"/>
<accession>A0A194WWF2</accession>
<dbReference type="EMBL" id="KQ947425">
    <property type="protein sequence ID" value="KUJ12004.1"/>
    <property type="molecule type" value="Genomic_DNA"/>
</dbReference>
<feature type="compositionally biased region" description="Low complexity" evidence="1">
    <location>
        <begin position="299"/>
        <end position="309"/>
    </location>
</feature>
<dbReference type="GeneID" id="28832681"/>
<feature type="region of interest" description="Disordered" evidence="1">
    <location>
        <begin position="216"/>
        <end position="432"/>
    </location>
</feature>